<keyword evidence="2" id="KW-1185">Reference proteome</keyword>
<dbReference type="RefSeq" id="WP_195170781.1">
    <property type="nucleotide sequence ID" value="NZ_CP062983.1"/>
</dbReference>
<gene>
    <name evidence="1" type="ORF">G4Y79_24010</name>
</gene>
<evidence type="ECO:0000313" key="1">
    <source>
        <dbReference type="EMBL" id="QPC82712.1"/>
    </source>
</evidence>
<protein>
    <submittedName>
        <fullName evidence="1">Uncharacterized protein</fullName>
    </submittedName>
</protein>
<dbReference type="EMBL" id="CP062983">
    <property type="protein sequence ID" value="QPC82712.1"/>
    <property type="molecule type" value="Genomic_DNA"/>
</dbReference>
<dbReference type="Proteomes" id="UP000594468">
    <property type="component" value="Chromosome"/>
</dbReference>
<name>A0A7S8E9A6_9CHLR</name>
<organism evidence="1 2">
    <name type="scientific">Phototrophicus methaneseepsis</name>
    <dbReference type="NCBI Taxonomy" id="2710758"/>
    <lineage>
        <taxon>Bacteria</taxon>
        <taxon>Bacillati</taxon>
        <taxon>Chloroflexota</taxon>
        <taxon>Candidatus Thermofontia</taxon>
        <taxon>Phototrophicales</taxon>
        <taxon>Phototrophicaceae</taxon>
        <taxon>Phototrophicus</taxon>
    </lineage>
</organism>
<sequence length="135" mass="15545">MTKTEPGARNIFNITEPERYRCQVYHYHSRLSRLYLRVFKEQNQQPSFYLLFSDVAYFDCPVTWQGAQFDIAEYDECLQLMLDSGLVGQAILRFPGAYASLTEYTRLYRAPGPPRPIQIIAGSGSLLQRLPNDLG</sequence>
<accession>A0A7S8E9A6</accession>
<evidence type="ECO:0000313" key="2">
    <source>
        <dbReference type="Proteomes" id="UP000594468"/>
    </source>
</evidence>
<dbReference type="AlphaFoldDB" id="A0A7S8E9A6"/>
<proteinExistence type="predicted"/>
<dbReference type="KEGG" id="pmet:G4Y79_24010"/>
<reference evidence="1 2" key="1">
    <citation type="submission" date="2020-02" db="EMBL/GenBank/DDBJ databases">
        <authorList>
            <person name="Zheng R.K."/>
            <person name="Sun C.M."/>
        </authorList>
    </citation>
    <scope>NUCLEOTIDE SEQUENCE [LARGE SCALE GENOMIC DNA]</scope>
    <source>
        <strain evidence="2">rifampicinis</strain>
    </source>
</reference>